<gene>
    <name evidence="4" type="ORF">Acr_07g0003880</name>
</gene>
<comment type="caution">
    <text evidence="4">The sequence shown here is derived from an EMBL/GenBank/DDBJ whole genome shotgun (WGS) entry which is preliminary data.</text>
</comment>
<dbReference type="AlphaFoldDB" id="A0A7J0EUN1"/>
<comment type="similarity">
    <text evidence="2">Belongs to the TAC family.</text>
</comment>
<proteinExistence type="inferred from homology"/>
<dbReference type="EMBL" id="BJWL01000007">
    <property type="protein sequence ID" value="GFY90191.1"/>
    <property type="molecule type" value="Genomic_DNA"/>
</dbReference>
<protein>
    <recommendedName>
        <fullName evidence="3">Protein TILLER ANGLE CONTROL 1</fullName>
    </recommendedName>
</protein>
<evidence type="ECO:0000256" key="2">
    <source>
        <dbReference type="ARBA" id="ARBA00025796"/>
    </source>
</evidence>
<sequence length="246" mass="28446">MKIFNWVHRKFHHKDGFDQNAKKAELVNNETETQVLLEHVTIDGILTIGTFGFDPMNQVNEKKEFLVVERDEFEKEKENVVGYELEEENDDIKVCEYEEENGERAEIGVTDLDLDMKEIVEGDEGKMKKERTTLADLFMADLDVKTEREGGKLKPDLIKKPNVDAKKKRLSFAKKLIPSVGDEKPPIKKLHRMMRKMMKRKIYPELEEEIQIRDNHIKPTTCGLVADEHGANELVSLLQTKGILPN</sequence>
<dbReference type="GO" id="GO:0001763">
    <property type="term" value="P:morphogenesis of a branching structure"/>
    <property type="evidence" value="ECO:0007669"/>
    <property type="project" value="InterPro"/>
</dbReference>
<dbReference type="OrthoDB" id="1922866at2759"/>
<dbReference type="PANTHER" id="PTHR38366:SF1">
    <property type="entry name" value="PROTEIN TILLER ANGLE CONTROL 1"/>
    <property type="match status" value="1"/>
</dbReference>
<evidence type="ECO:0000256" key="1">
    <source>
        <dbReference type="ARBA" id="ARBA00022604"/>
    </source>
</evidence>
<evidence type="ECO:0000313" key="5">
    <source>
        <dbReference type="Proteomes" id="UP000585474"/>
    </source>
</evidence>
<dbReference type="PANTHER" id="PTHR38366">
    <property type="entry name" value="NAD-DEPENDENT PROTEIN DEACETYLASE HST1-LIKE PROTEIN"/>
    <property type="match status" value="1"/>
</dbReference>
<dbReference type="InterPro" id="IPR044989">
    <property type="entry name" value="TAC1"/>
</dbReference>
<keyword evidence="1" id="KW-0341">Growth regulation</keyword>
<reference evidence="4 5" key="1">
    <citation type="submission" date="2019-07" db="EMBL/GenBank/DDBJ databases">
        <title>De Novo Assembly of kiwifruit Actinidia rufa.</title>
        <authorList>
            <person name="Sugita-Konishi S."/>
            <person name="Sato K."/>
            <person name="Mori E."/>
            <person name="Abe Y."/>
            <person name="Kisaki G."/>
            <person name="Hamano K."/>
            <person name="Suezawa K."/>
            <person name="Otani M."/>
            <person name="Fukuda T."/>
            <person name="Manabe T."/>
            <person name="Gomi K."/>
            <person name="Tabuchi M."/>
            <person name="Akimitsu K."/>
            <person name="Kataoka I."/>
        </authorList>
    </citation>
    <scope>NUCLEOTIDE SEQUENCE [LARGE SCALE GENOMIC DNA]</scope>
    <source>
        <strain evidence="5">cv. Fuchu</strain>
    </source>
</reference>
<organism evidence="4 5">
    <name type="scientific">Actinidia rufa</name>
    <dbReference type="NCBI Taxonomy" id="165716"/>
    <lineage>
        <taxon>Eukaryota</taxon>
        <taxon>Viridiplantae</taxon>
        <taxon>Streptophyta</taxon>
        <taxon>Embryophyta</taxon>
        <taxon>Tracheophyta</taxon>
        <taxon>Spermatophyta</taxon>
        <taxon>Magnoliopsida</taxon>
        <taxon>eudicotyledons</taxon>
        <taxon>Gunneridae</taxon>
        <taxon>Pentapetalae</taxon>
        <taxon>asterids</taxon>
        <taxon>Ericales</taxon>
        <taxon>Actinidiaceae</taxon>
        <taxon>Actinidia</taxon>
    </lineage>
</organism>
<dbReference type="Proteomes" id="UP000585474">
    <property type="component" value="Unassembled WGS sequence"/>
</dbReference>
<evidence type="ECO:0000313" key="4">
    <source>
        <dbReference type="EMBL" id="GFY90191.1"/>
    </source>
</evidence>
<evidence type="ECO:0000256" key="3">
    <source>
        <dbReference type="ARBA" id="ARBA00026138"/>
    </source>
</evidence>
<keyword evidence="5" id="KW-1185">Reference proteome</keyword>
<name>A0A7J0EUN1_9ERIC</name>
<accession>A0A7J0EUN1</accession>